<evidence type="ECO:0000313" key="1">
    <source>
        <dbReference type="EMBL" id="OAN50170.1"/>
    </source>
</evidence>
<dbReference type="STRING" id="1285242.A6A04_01805"/>
<accession>A0A178MN24</accession>
<dbReference type="Proteomes" id="UP000078428">
    <property type="component" value="Unassembled WGS sequence"/>
</dbReference>
<comment type="caution">
    <text evidence="1">The sequence shown here is derived from an EMBL/GenBank/DDBJ whole genome shotgun (WGS) entry which is preliminary data.</text>
</comment>
<evidence type="ECO:0000313" key="2">
    <source>
        <dbReference type="Proteomes" id="UP000078428"/>
    </source>
</evidence>
<gene>
    <name evidence="1" type="ORF">A6A04_01805</name>
</gene>
<name>A0A178MN24_9PROT</name>
<proteinExistence type="predicted"/>
<sequence>MGKQCRAGMGGCGRLTEPFATVEEAWLWYVRCQAARDDGARFIAGLGMVARPCEPDDIAREVRRLAMRRVLRPAHLHVLGHLVGRAGRPDPWSDDPAAAALLWDEALDRLATPLKRKGIVA</sequence>
<dbReference type="EMBL" id="LWQT01000055">
    <property type="protein sequence ID" value="OAN50170.1"/>
    <property type="molecule type" value="Genomic_DNA"/>
</dbReference>
<reference evidence="1 2" key="1">
    <citation type="submission" date="2016-04" db="EMBL/GenBank/DDBJ databases">
        <title>Draft genome sequence of freshwater magnetotactic bacteria Magnetospirillum marisnigri SP-1 and Magnetospirillum moscoviense BB-1.</title>
        <authorList>
            <person name="Koziaeva V."/>
            <person name="Dziuba M.V."/>
            <person name="Ivanov T.M."/>
            <person name="Kuznetsov B."/>
            <person name="Grouzdev D.S."/>
        </authorList>
    </citation>
    <scope>NUCLEOTIDE SEQUENCE [LARGE SCALE GENOMIC DNA]</scope>
    <source>
        <strain evidence="1 2">SP-1</strain>
    </source>
</reference>
<dbReference type="OrthoDB" id="7355539at2"/>
<keyword evidence="2" id="KW-1185">Reference proteome</keyword>
<organism evidence="1 2">
    <name type="scientific">Paramagnetospirillum marisnigri</name>
    <dbReference type="NCBI Taxonomy" id="1285242"/>
    <lineage>
        <taxon>Bacteria</taxon>
        <taxon>Pseudomonadati</taxon>
        <taxon>Pseudomonadota</taxon>
        <taxon>Alphaproteobacteria</taxon>
        <taxon>Rhodospirillales</taxon>
        <taxon>Magnetospirillaceae</taxon>
        <taxon>Paramagnetospirillum</taxon>
    </lineage>
</organism>
<dbReference type="AlphaFoldDB" id="A0A178MN24"/>
<protein>
    <submittedName>
        <fullName evidence="1">Uncharacterized protein</fullName>
    </submittedName>
</protein>